<dbReference type="PANTHER" id="PTHR11214">
    <property type="entry name" value="BETA-1,3-N-ACETYLGLUCOSAMINYLTRANSFERASE"/>
    <property type="match status" value="1"/>
</dbReference>
<proteinExistence type="inferred from homology"/>
<dbReference type="Gene3D" id="3.90.550.50">
    <property type="match status" value="1"/>
</dbReference>
<evidence type="ECO:0000256" key="11">
    <source>
        <dbReference type="RuleBase" id="RU363063"/>
    </source>
</evidence>
<keyword evidence="4" id="KW-0808">Transferase</keyword>
<feature type="transmembrane region" description="Helical" evidence="11">
    <location>
        <begin position="34"/>
        <end position="54"/>
    </location>
</feature>
<dbReference type="PANTHER" id="PTHR11214:SF314">
    <property type="entry name" value="HEXOSYLTRANSFERASE"/>
    <property type="match status" value="1"/>
</dbReference>
<evidence type="ECO:0000313" key="13">
    <source>
        <dbReference type="Proteomes" id="UP000318571"/>
    </source>
</evidence>
<dbReference type="Proteomes" id="UP000318571">
    <property type="component" value="Chromosome 1"/>
</dbReference>
<evidence type="ECO:0000256" key="6">
    <source>
        <dbReference type="ARBA" id="ARBA00022968"/>
    </source>
</evidence>
<name>A0A553NSQ1_TIGCA</name>
<dbReference type="OrthoDB" id="5512589at2759"/>
<keyword evidence="6 11" id="KW-0735">Signal-anchor</keyword>
<evidence type="ECO:0000256" key="4">
    <source>
        <dbReference type="ARBA" id="ARBA00022679"/>
    </source>
</evidence>
<organism evidence="12 13">
    <name type="scientific">Tigriopus californicus</name>
    <name type="common">Marine copepod</name>
    <dbReference type="NCBI Taxonomy" id="6832"/>
    <lineage>
        <taxon>Eukaryota</taxon>
        <taxon>Metazoa</taxon>
        <taxon>Ecdysozoa</taxon>
        <taxon>Arthropoda</taxon>
        <taxon>Crustacea</taxon>
        <taxon>Multicrustacea</taxon>
        <taxon>Hexanauplia</taxon>
        <taxon>Copepoda</taxon>
        <taxon>Harpacticoida</taxon>
        <taxon>Harpacticidae</taxon>
        <taxon>Tigriopus</taxon>
    </lineage>
</organism>
<accession>A0A553NSQ1</accession>
<evidence type="ECO:0000313" key="12">
    <source>
        <dbReference type="EMBL" id="TRY68439.1"/>
    </source>
</evidence>
<keyword evidence="3 11" id="KW-0328">Glycosyltransferase</keyword>
<evidence type="ECO:0000256" key="5">
    <source>
        <dbReference type="ARBA" id="ARBA00022692"/>
    </source>
</evidence>
<dbReference type="STRING" id="6832.A0A553NSQ1"/>
<dbReference type="Pfam" id="PF01762">
    <property type="entry name" value="Galactosyl_T"/>
    <property type="match status" value="1"/>
</dbReference>
<keyword evidence="7 11" id="KW-1133">Transmembrane helix</keyword>
<dbReference type="AlphaFoldDB" id="A0A553NSQ1"/>
<comment type="subcellular location">
    <subcellularLocation>
        <location evidence="1 11">Golgi apparatus membrane</location>
        <topology evidence="1 11">Single-pass type II membrane protein</topology>
    </subcellularLocation>
</comment>
<dbReference type="GO" id="GO:0016758">
    <property type="term" value="F:hexosyltransferase activity"/>
    <property type="evidence" value="ECO:0007669"/>
    <property type="project" value="InterPro"/>
</dbReference>
<comment type="caution">
    <text evidence="12">The sequence shown here is derived from an EMBL/GenBank/DDBJ whole genome shotgun (WGS) entry which is preliminary data.</text>
</comment>
<sequence>MSKPLIPMRVNRRTSLPQFRGGPTHRWLDSCQRLVTFFALISIIFGMTYLPSLYMRHLKPVAFVWPANQTRDAYEMILPNVSTNLVASLCTPTSSSGQSSAKSSAAPVLVVVICSAVRNFEARRAIRTTWAQKDLVPPGVRIVFLLGRGQNFTGQNSVIREAKEFGDIVQENFLDSYANLTIKSLMMLKWYTQNCDKVPYLLKTDDDMYINLKNLHQILLANQKPNLLLGNLICGAKPIRDPYNKWFAPEYLYDSEYYPNYLSGTAYVLSRSTAKIFLEAAGSVPLFHMEDIYITGCLARFVGIRPEDHRGFSYEKRAILPCLYSQVISSHQVTPAEMKLVAAKLRRPLQCRPLKPAQLRSFGTGKCKWKR</sequence>
<keyword evidence="9 11" id="KW-0472">Membrane</keyword>
<dbReference type="FunFam" id="3.90.550.50:FF:000001">
    <property type="entry name" value="Hexosyltransferase"/>
    <property type="match status" value="1"/>
</dbReference>
<keyword evidence="13" id="KW-1185">Reference proteome</keyword>
<comment type="similarity">
    <text evidence="2 11">Belongs to the glycosyltransferase 31 family.</text>
</comment>
<evidence type="ECO:0000256" key="8">
    <source>
        <dbReference type="ARBA" id="ARBA00023034"/>
    </source>
</evidence>
<evidence type="ECO:0000256" key="1">
    <source>
        <dbReference type="ARBA" id="ARBA00004323"/>
    </source>
</evidence>
<reference evidence="12 13" key="1">
    <citation type="journal article" date="2018" name="Nat. Ecol. Evol.">
        <title>Genomic signatures of mitonuclear coevolution across populations of Tigriopus californicus.</title>
        <authorList>
            <person name="Barreto F.S."/>
            <person name="Watson E.T."/>
            <person name="Lima T.G."/>
            <person name="Willett C.S."/>
            <person name="Edmands S."/>
            <person name="Li W."/>
            <person name="Burton R.S."/>
        </authorList>
    </citation>
    <scope>NUCLEOTIDE SEQUENCE [LARGE SCALE GENOMIC DNA]</scope>
    <source>
        <strain evidence="12 13">San Diego</strain>
    </source>
</reference>
<evidence type="ECO:0000256" key="10">
    <source>
        <dbReference type="ARBA" id="ARBA00023180"/>
    </source>
</evidence>
<keyword evidence="10" id="KW-0325">Glycoprotein</keyword>
<protein>
    <recommendedName>
        <fullName evidence="11">Hexosyltransferase</fullName>
        <ecNumber evidence="11">2.4.1.-</ecNumber>
    </recommendedName>
</protein>
<evidence type="ECO:0000256" key="7">
    <source>
        <dbReference type="ARBA" id="ARBA00022989"/>
    </source>
</evidence>
<dbReference type="OMA" id="FRYEHER"/>
<dbReference type="GO" id="GO:0000139">
    <property type="term" value="C:Golgi membrane"/>
    <property type="evidence" value="ECO:0007669"/>
    <property type="project" value="UniProtKB-SubCell"/>
</dbReference>
<dbReference type="GO" id="GO:0006493">
    <property type="term" value="P:protein O-linked glycosylation"/>
    <property type="evidence" value="ECO:0007669"/>
    <property type="project" value="TreeGrafter"/>
</dbReference>
<gene>
    <name evidence="12" type="ORF">TCAL_05625</name>
</gene>
<keyword evidence="8 11" id="KW-0333">Golgi apparatus</keyword>
<evidence type="ECO:0000256" key="9">
    <source>
        <dbReference type="ARBA" id="ARBA00023136"/>
    </source>
</evidence>
<dbReference type="EC" id="2.4.1.-" evidence="11"/>
<dbReference type="EMBL" id="VCGU01000010">
    <property type="protein sequence ID" value="TRY68439.1"/>
    <property type="molecule type" value="Genomic_DNA"/>
</dbReference>
<keyword evidence="5 11" id="KW-0812">Transmembrane</keyword>
<evidence type="ECO:0000256" key="2">
    <source>
        <dbReference type="ARBA" id="ARBA00008661"/>
    </source>
</evidence>
<dbReference type="InterPro" id="IPR002659">
    <property type="entry name" value="Glyco_trans_31"/>
</dbReference>
<evidence type="ECO:0000256" key="3">
    <source>
        <dbReference type="ARBA" id="ARBA00022676"/>
    </source>
</evidence>